<dbReference type="GO" id="GO:0016787">
    <property type="term" value="F:hydrolase activity"/>
    <property type="evidence" value="ECO:0007669"/>
    <property type="project" value="UniProtKB-KW"/>
</dbReference>
<dbReference type="EMBL" id="PFFQ01000012">
    <property type="protein sequence ID" value="PIW18537.1"/>
    <property type="molecule type" value="Genomic_DNA"/>
</dbReference>
<evidence type="ECO:0000313" key="4">
    <source>
        <dbReference type="Proteomes" id="UP000231019"/>
    </source>
</evidence>
<proteinExistence type="predicted"/>
<dbReference type="SUPFAM" id="SSF53474">
    <property type="entry name" value="alpha/beta-Hydrolases"/>
    <property type="match status" value="1"/>
</dbReference>
<dbReference type="Gene3D" id="3.40.50.1820">
    <property type="entry name" value="alpha/beta hydrolase"/>
    <property type="match status" value="1"/>
</dbReference>
<dbReference type="Pfam" id="PF00561">
    <property type="entry name" value="Abhydrolase_1"/>
    <property type="match status" value="1"/>
</dbReference>
<keyword evidence="1 3" id="KW-0378">Hydrolase</keyword>
<dbReference type="PANTHER" id="PTHR46118">
    <property type="entry name" value="PROTEIN ABHD11"/>
    <property type="match status" value="1"/>
</dbReference>
<dbReference type="InterPro" id="IPR000073">
    <property type="entry name" value="AB_hydrolase_1"/>
</dbReference>
<accession>A0A2M7G8X3</accession>
<feature type="domain" description="AB hydrolase-1" evidence="2">
    <location>
        <begin position="15"/>
        <end position="246"/>
    </location>
</feature>
<protein>
    <submittedName>
        <fullName evidence="3">Alpha/beta hydrolase</fullName>
    </submittedName>
</protein>
<organism evidence="3 4">
    <name type="scientific">bacterium (Candidatus Blackallbacteria) CG17_big_fil_post_rev_8_21_14_2_50_48_46</name>
    <dbReference type="NCBI Taxonomy" id="2014261"/>
    <lineage>
        <taxon>Bacteria</taxon>
        <taxon>Candidatus Blackallbacteria</taxon>
    </lineage>
</organism>
<sequence>MTEIELAFEKLGSGPPLICLHGLYGAGRNWRQIARALSSDFGIYLPDARNHGKSPWTEAISYPLMAKDLFNFMQRQGLEKPILLGHSMGGKTVMQFAFDYPQEAAGLIIVDVAARAYESEFHGHLLQSLLRLNLQTLSSRQEAEFLLESAVPDRGVRQFLLSSLQREDTNWRWKMNLSGLLKDLPKIMGAVPLPVHALSKEIPVLVMAGALSSYIQASDQLDFQQRFETFESIQIPGSGHWLHVEQPKLFLSELKIFLKRWFM</sequence>
<dbReference type="Proteomes" id="UP000231019">
    <property type="component" value="Unassembled WGS sequence"/>
</dbReference>
<evidence type="ECO:0000256" key="1">
    <source>
        <dbReference type="ARBA" id="ARBA00022801"/>
    </source>
</evidence>
<comment type="caution">
    <text evidence="3">The sequence shown here is derived from an EMBL/GenBank/DDBJ whole genome shotgun (WGS) entry which is preliminary data.</text>
</comment>
<dbReference type="AlphaFoldDB" id="A0A2M7G8X3"/>
<dbReference type="PRINTS" id="PR00111">
    <property type="entry name" value="ABHYDROLASE"/>
</dbReference>
<dbReference type="PANTHER" id="PTHR46118:SF4">
    <property type="entry name" value="PROTEIN ABHD11"/>
    <property type="match status" value="1"/>
</dbReference>
<reference evidence="3 4" key="1">
    <citation type="submission" date="2017-09" db="EMBL/GenBank/DDBJ databases">
        <title>Depth-based differentiation of microbial function through sediment-hosted aquifers and enrichment of novel symbionts in the deep terrestrial subsurface.</title>
        <authorList>
            <person name="Probst A.J."/>
            <person name="Ladd B."/>
            <person name="Jarett J.K."/>
            <person name="Geller-Mcgrath D.E."/>
            <person name="Sieber C.M."/>
            <person name="Emerson J.B."/>
            <person name="Anantharaman K."/>
            <person name="Thomas B.C."/>
            <person name="Malmstrom R."/>
            <person name="Stieglmeier M."/>
            <person name="Klingl A."/>
            <person name="Woyke T."/>
            <person name="Ryan C.M."/>
            <person name="Banfield J.F."/>
        </authorList>
    </citation>
    <scope>NUCLEOTIDE SEQUENCE [LARGE SCALE GENOMIC DNA]</scope>
    <source>
        <strain evidence="3">CG17_big_fil_post_rev_8_21_14_2_50_48_46</strain>
    </source>
</reference>
<evidence type="ECO:0000259" key="2">
    <source>
        <dbReference type="Pfam" id="PF00561"/>
    </source>
</evidence>
<dbReference type="InterPro" id="IPR029058">
    <property type="entry name" value="AB_hydrolase_fold"/>
</dbReference>
<gene>
    <name evidence="3" type="ORF">COW36_04385</name>
</gene>
<name>A0A2M7G8X3_9BACT</name>
<evidence type="ECO:0000313" key="3">
    <source>
        <dbReference type="EMBL" id="PIW18537.1"/>
    </source>
</evidence>